<dbReference type="Pfam" id="PF06475">
    <property type="entry name" value="Glycolipid_bind"/>
    <property type="match status" value="1"/>
</dbReference>
<dbReference type="EMBL" id="CP034170">
    <property type="protein sequence ID" value="AZI57737.1"/>
    <property type="molecule type" value="Genomic_DNA"/>
</dbReference>
<dbReference type="AlphaFoldDB" id="A0A3G8ZLT1"/>
<dbReference type="OrthoDB" id="7347529at2"/>
<sequence>MDTKTLYWQSVGVERRWECATVKRGVSGGLHGVDARHASVAGFSAYGESSTKEYELTWHLNASTSWVIESLEVRIIGLESNRRSLNRSLFLCRSHDGSWSSETVASESASGAAPLPPPGMANAAVLNGVADCDLDFNPMTPALPLRRISMGAGEPGASANFGLDRGLHVMVARVELPTLRVFAVSRTYTSEMISTSGGPVGMVGGVNSVGTDGVEAARRVRYSGDDFVSVLQLDSDGYILDYSGVARRVQDLAASA</sequence>
<protein>
    <submittedName>
        <fullName evidence="1">Uncharacterized protein</fullName>
    </submittedName>
</protein>
<keyword evidence="2" id="KW-1185">Reference proteome</keyword>
<dbReference type="KEGG" id="nak:EH165_05830"/>
<evidence type="ECO:0000313" key="1">
    <source>
        <dbReference type="EMBL" id="AZI57737.1"/>
    </source>
</evidence>
<dbReference type="Proteomes" id="UP000268084">
    <property type="component" value="Chromosome"/>
</dbReference>
<reference evidence="1 2" key="1">
    <citation type="submission" date="2018-11" db="EMBL/GenBank/DDBJ databases">
        <authorList>
            <person name="Da X."/>
        </authorList>
    </citation>
    <scope>NUCLEOTIDE SEQUENCE [LARGE SCALE GENOMIC DNA]</scope>
    <source>
        <strain evidence="1 2">S14-144</strain>
    </source>
</reference>
<name>A0A3G8ZLT1_9ACTN</name>
<accession>A0A3G8ZLT1</accession>
<proteinExistence type="predicted"/>
<evidence type="ECO:0000313" key="2">
    <source>
        <dbReference type="Proteomes" id="UP000268084"/>
    </source>
</evidence>
<dbReference type="InterPro" id="IPR009467">
    <property type="entry name" value="Glycolipid-bd_prot_put"/>
</dbReference>
<organism evidence="1 2">
    <name type="scientific">Nakamurella antarctica</name>
    <dbReference type="NCBI Taxonomy" id="1902245"/>
    <lineage>
        <taxon>Bacteria</taxon>
        <taxon>Bacillati</taxon>
        <taxon>Actinomycetota</taxon>
        <taxon>Actinomycetes</taxon>
        <taxon>Nakamurellales</taxon>
        <taxon>Nakamurellaceae</taxon>
        <taxon>Nakamurella</taxon>
    </lineage>
</organism>
<dbReference type="SUPFAM" id="SSF159275">
    <property type="entry name" value="PA1994-like"/>
    <property type="match status" value="1"/>
</dbReference>
<reference evidence="1 2" key="2">
    <citation type="submission" date="2018-12" db="EMBL/GenBank/DDBJ databases">
        <title>Nakamurella antarcticus sp. nov., isolated from Antarctica South Shetland Islands soil.</title>
        <authorList>
            <person name="Peng F."/>
        </authorList>
    </citation>
    <scope>NUCLEOTIDE SEQUENCE [LARGE SCALE GENOMIC DNA]</scope>
    <source>
        <strain evidence="1 2">S14-144</strain>
    </source>
</reference>
<dbReference type="RefSeq" id="WP_124798433.1">
    <property type="nucleotide sequence ID" value="NZ_CP034170.1"/>
</dbReference>
<gene>
    <name evidence="1" type="ORF">EH165_05830</name>
</gene>